<feature type="signal peptide" evidence="2">
    <location>
        <begin position="1"/>
        <end position="22"/>
    </location>
</feature>
<dbReference type="InterPro" id="IPR003989">
    <property type="entry name" value="VCAM-1"/>
</dbReference>
<feature type="domain" description="Ig-like" evidence="3">
    <location>
        <begin position="215"/>
        <end position="297"/>
    </location>
</feature>
<evidence type="ECO:0000256" key="1">
    <source>
        <dbReference type="SAM" id="Phobius"/>
    </source>
</evidence>
<dbReference type="InterPro" id="IPR036179">
    <property type="entry name" value="Ig-like_dom_sf"/>
</dbReference>
<dbReference type="PANTHER" id="PTHR46013:SF4">
    <property type="entry name" value="B-CELL RECEPTOR CD22-RELATED"/>
    <property type="match status" value="1"/>
</dbReference>
<feature type="chain" id="PRO_5044784294" description="Ig-like domain-containing protein" evidence="2">
    <location>
        <begin position="23"/>
        <end position="492"/>
    </location>
</feature>
<protein>
    <recommendedName>
        <fullName evidence="3">Ig-like domain-containing protein</fullName>
    </recommendedName>
</protein>
<feature type="domain" description="Ig-like" evidence="3">
    <location>
        <begin position="303"/>
        <end position="386"/>
    </location>
</feature>
<evidence type="ECO:0000313" key="4">
    <source>
        <dbReference type="EMBL" id="KAL1005697.1"/>
    </source>
</evidence>
<evidence type="ECO:0000259" key="3">
    <source>
        <dbReference type="PROSITE" id="PS50835"/>
    </source>
</evidence>
<dbReference type="InterPro" id="IPR013783">
    <property type="entry name" value="Ig-like_fold"/>
</dbReference>
<keyword evidence="1" id="KW-1133">Transmembrane helix</keyword>
<feature type="transmembrane region" description="Helical" evidence="1">
    <location>
        <begin position="392"/>
        <end position="416"/>
    </location>
</feature>
<dbReference type="Gene3D" id="2.60.40.10">
    <property type="entry name" value="Immunoglobulins"/>
    <property type="match status" value="4"/>
</dbReference>
<dbReference type="InterPro" id="IPR003598">
    <property type="entry name" value="Ig_sub2"/>
</dbReference>
<dbReference type="PANTHER" id="PTHR46013">
    <property type="entry name" value="VASCULAR CELL ADHESION MOLECULE 1"/>
    <property type="match status" value="1"/>
</dbReference>
<dbReference type="AlphaFoldDB" id="A0ABD0XZ65"/>
<dbReference type="Proteomes" id="UP001557470">
    <property type="component" value="Unassembled WGS sequence"/>
</dbReference>
<reference evidence="4 5" key="1">
    <citation type="submission" date="2024-06" db="EMBL/GenBank/DDBJ databases">
        <authorList>
            <person name="Pan Q."/>
            <person name="Wen M."/>
            <person name="Jouanno E."/>
            <person name="Zahm M."/>
            <person name="Klopp C."/>
            <person name="Cabau C."/>
            <person name="Louis A."/>
            <person name="Berthelot C."/>
            <person name="Parey E."/>
            <person name="Roest Crollius H."/>
            <person name="Montfort J."/>
            <person name="Robinson-Rechavi M."/>
            <person name="Bouchez O."/>
            <person name="Lampietro C."/>
            <person name="Lopez Roques C."/>
            <person name="Donnadieu C."/>
            <person name="Postlethwait J."/>
            <person name="Bobe J."/>
            <person name="Verreycken H."/>
            <person name="Guiguen Y."/>
        </authorList>
    </citation>
    <scope>NUCLEOTIDE SEQUENCE [LARGE SCALE GENOMIC DNA]</scope>
    <source>
        <strain evidence="4">Up_M1</strain>
        <tissue evidence="4">Testis</tissue>
    </source>
</reference>
<keyword evidence="1" id="KW-0472">Membrane</keyword>
<dbReference type="Pfam" id="PF13895">
    <property type="entry name" value="Ig_2"/>
    <property type="match status" value="2"/>
</dbReference>
<dbReference type="PRINTS" id="PR01474">
    <property type="entry name" value="VCAM1"/>
</dbReference>
<dbReference type="CDD" id="cd00096">
    <property type="entry name" value="Ig"/>
    <property type="match status" value="2"/>
</dbReference>
<name>A0ABD0XZ65_UMBPY</name>
<sequence>MALRTTRFMLVVLFWSVKVLLGQKGWNVMYTSKDICAVKGSTVNLICTYSYPKDQKVTSTFWFTTIDNKGKFADLRKAASYKDRVKYKESMNEHTLIISALRQSDSAVYKFRFKTKKDGYYGKPGISLSVSDLQVKFPTTVIEGQGVTLTCNTTCILSGNPTYIWYKNGQSLTIKHNSLNLNTVSSKDTGRYSCAVNGHEDLRSPEIVFTVRYGPKSTSVSVSPSSEIVEGSSVTLTCSSDANPPVNKYTWYKKNETSPKASGQSYSITNIRSEDSGEYYCEAKNEYGCFNSSSVFVDVHYGPKNTTVSVSPSGEIMEGSSVTLTCTSDANPPVNNYTWYKRNVTSPKASGQSYSITNIRSEDSGEYYCEAGNMLRSQNSTSRLISVAGKSGMTAILGVTVFILVLLPCVSGFIWYRKKASKSTLIETDTSNIGQRVCTHVYDTIPDTTVAPPAAPTEDTDKQKIVYYSSIHHINQEVPLYSTVQLPQPQTG</sequence>
<feature type="domain" description="Ig-like" evidence="3">
    <location>
        <begin position="124"/>
        <end position="210"/>
    </location>
</feature>
<keyword evidence="5" id="KW-1185">Reference proteome</keyword>
<comment type="caution">
    <text evidence="4">The sequence shown here is derived from an EMBL/GenBank/DDBJ whole genome shotgun (WGS) entry which is preliminary data.</text>
</comment>
<dbReference type="SMART" id="SM00409">
    <property type="entry name" value="IG"/>
    <property type="match status" value="4"/>
</dbReference>
<accession>A0ABD0XZ65</accession>
<dbReference type="EMBL" id="JAGEUA010000002">
    <property type="protein sequence ID" value="KAL1005697.1"/>
    <property type="molecule type" value="Genomic_DNA"/>
</dbReference>
<keyword evidence="2" id="KW-0732">Signal</keyword>
<dbReference type="InterPro" id="IPR003599">
    <property type="entry name" value="Ig_sub"/>
</dbReference>
<organism evidence="4 5">
    <name type="scientific">Umbra pygmaea</name>
    <name type="common">Eastern mudminnow</name>
    <dbReference type="NCBI Taxonomy" id="75934"/>
    <lineage>
        <taxon>Eukaryota</taxon>
        <taxon>Metazoa</taxon>
        <taxon>Chordata</taxon>
        <taxon>Craniata</taxon>
        <taxon>Vertebrata</taxon>
        <taxon>Euteleostomi</taxon>
        <taxon>Actinopterygii</taxon>
        <taxon>Neopterygii</taxon>
        <taxon>Teleostei</taxon>
        <taxon>Protacanthopterygii</taxon>
        <taxon>Esociformes</taxon>
        <taxon>Umbridae</taxon>
        <taxon>Umbra</taxon>
    </lineage>
</organism>
<keyword evidence="1" id="KW-0812">Transmembrane</keyword>
<dbReference type="PROSITE" id="PS50835">
    <property type="entry name" value="IG_LIKE"/>
    <property type="match status" value="3"/>
</dbReference>
<evidence type="ECO:0000256" key="2">
    <source>
        <dbReference type="SAM" id="SignalP"/>
    </source>
</evidence>
<dbReference type="SUPFAM" id="SSF48726">
    <property type="entry name" value="Immunoglobulin"/>
    <property type="match status" value="4"/>
</dbReference>
<dbReference type="Pfam" id="PF13927">
    <property type="entry name" value="Ig_3"/>
    <property type="match status" value="1"/>
</dbReference>
<dbReference type="SMART" id="SM00408">
    <property type="entry name" value="IGc2"/>
    <property type="match status" value="3"/>
</dbReference>
<gene>
    <name evidence="4" type="ORF">UPYG_G00062530</name>
</gene>
<evidence type="ECO:0000313" key="5">
    <source>
        <dbReference type="Proteomes" id="UP001557470"/>
    </source>
</evidence>
<proteinExistence type="predicted"/>
<dbReference type="InterPro" id="IPR007110">
    <property type="entry name" value="Ig-like_dom"/>
</dbReference>